<evidence type="ECO:0000256" key="1">
    <source>
        <dbReference type="SAM" id="Coils"/>
    </source>
</evidence>
<dbReference type="EMBL" id="GBHO01033828">
    <property type="protein sequence ID" value="JAG09776.1"/>
    <property type="molecule type" value="Transcribed_RNA"/>
</dbReference>
<keyword evidence="2" id="KW-0328">Glycosyltransferase</keyword>
<evidence type="ECO:0000313" key="2">
    <source>
        <dbReference type="EMBL" id="JAG09776.1"/>
    </source>
</evidence>
<sequence length="515" mass="58778">MEPIIKEENVVIRLKISKFLRSEDNVDEVILSRFNNSINELVNGRVICHIRLQNPVDNAHQLKLFYSYEPKFKHYIFMNGSDLFIVRKLNDSLVHHKMYSNVLNFTIEDHLNLGKPQVIVNLLSSEPPIITDCNDENHLSKPDHKLIQSFATLVQKSKLRIENAERILKEKTRILSKLSSTLAFNCDDDAILTTSDRLVYLKESLANGDVGLPAKGKALSVGGPWFRTHSNKWIVGFPVMNVSKRDMSAFEMYVSHENIIIKRTLLFTNSESSSASNVYQESGILYEGKSGHLVAVLEEPHFIAKSFVLRCVCCFEHSPCESEQCYLGQMEIITSDLAGDKYRMPPVTSSTQDIIAIQSSSKSSELSYQLLNITREQFMDTVETVFKLKKIARNVMINTMTYANSPRLLIFFDDYSESFVSYTDTSNDFLLLLHKLMDVFRGSVLFGHPNSHPARALEAMKKEMLYVKELLVNELVESDSNSKPSVKLEDAFREMMLLEIDSANEINLLKQYSLQ</sequence>
<reference evidence="2" key="2">
    <citation type="submission" date="2014-07" db="EMBL/GenBank/DDBJ databases">
        <authorList>
            <person name="Hull J."/>
        </authorList>
    </citation>
    <scope>NUCLEOTIDE SEQUENCE</scope>
</reference>
<dbReference type="GO" id="GO:0016757">
    <property type="term" value="F:glycosyltransferase activity"/>
    <property type="evidence" value="ECO:0007669"/>
    <property type="project" value="UniProtKB-KW"/>
</dbReference>
<keyword evidence="2" id="KW-0808">Transferase</keyword>
<name>A0A0A9WQR7_LYGHE</name>
<protein>
    <submittedName>
        <fullName evidence="2">Nicotinate phosphoribosyltransferase</fullName>
    </submittedName>
</protein>
<dbReference type="AlphaFoldDB" id="A0A0A9WQR7"/>
<accession>A0A0A9WQR7</accession>
<reference evidence="2" key="1">
    <citation type="journal article" date="2014" name="PLoS ONE">
        <title>Transcriptome-Based Identification of ABC Transporters in the Western Tarnished Plant Bug Lygus hesperus.</title>
        <authorList>
            <person name="Hull J.J."/>
            <person name="Chaney K."/>
            <person name="Geib S.M."/>
            <person name="Fabrick J.A."/>
            <person name="Brent C.S."/>
            <person name="Walsh D."/>
            <person name="Lavine L.C."/>
        </authorList>
    </citation>
    <scope>NUCLEOTIDE SEQUENCE</scope>
</reference>
<gene>
    <name evidence="2" type="ORF">CM83_59278</name>
</gene>
<keyword evidence="1" id="KW-0175">Coiled coil</keyword>
<organism evidence="2">
    <name type="scientific">Lygus hesperus</name>
    <name type="common">Western plant bug</name>
    <dbReference type="NCBI Taxonomy" id="30085"/>
    <lineage>
        <taxon>Eukaryota</taxon>
        <taxon>Metazoa</taxon>
        <taxon>Ecdysozoa</taxon>
        <taxon>Arthropoda</taxon>
        <taxon>Hexapoda</taxon>
        <taxon>Insecta</taxon>
        <taxon>Pterygota</taxon>
        <taxon>Neoptera</taxon>
        <taxon>Paraneoptera</taxon>
        <taxon>Hemiptera</taxon>
        <taxon>Heteroptera</taxon>
        <taxon>Panheteroptera</taxon>
        <taxon>Cimicomorpha</taxon>
        <taxon>Miridae</taxon>
        <taxon>Mirini</taxon>
        <taxon>Lygus</taxon>
    </lineage>
</organism>
<feature type="coiled-coil region" evidence="1">
    <location>
        <begin position="154"/>
        <end position="181"/>
    </location>
</feature>
<proteinExistence type="predicted"/>